<comment type="caution">
    <text evidence="1">The sequence shown here is derived from an EMBL/GenBank/DDBJ whole genome shotgun (WGS) entry which is preliminary data.</text>
</comment>
<sequence length="159" mass="17975">MDPDFVVPQLHQFISHANWFKTCYRASARTSDDAILFEITGGVIWSPVKLSVEIKCRELDRQLSSLARVCSSSFLLLSTLVELDIVEFLPLNSQSHWKDDIESTKWLELLHPFTAVQDLSLSYQVGRHVCQALEALAEESVTEVLPALQNIFLSDSQPL</sequence>
<proteinExistence type="predicted"/>
<organism evidence="1 2">
    <name type="scientific">Russula earlei</name>
    <dbReference type="NCBI Taxonomy" id="71964"/>
    <lineage>
        <taxon>Eukaryota</taxon>
        <taxon>Fungi</taxon>
        <taxon>Dikarya</taxon>
        <taxon>Basidiomycota</taxon>
        <taxon>Agaricomycotina</taxon>
        <taxon>Agaricomycetes</taxon>
        <taxon>Russulales</taxon>
        <taxon>Russulaceae</taxon>
        <taxon>Russula</taxon>
    </lineage>
</organism>
<dbReference type="Proteomes" id="UP001207468">
    <property type="component" value="Unassembled WGS sequence"/>
</dbReference>
<evidence type="ECO:0000313" key="1">
    <source>
        <dbReference type="EMBL" id="KAI9507841.1"/>
    </source>
</evidence>
<keyword evidence="2" id="KW-1185">Reference proteome</keyword>
<gene>
    <name evidence="1" type="ORF">F5148DRAFT_1201507</name>
</gene>
<name>A0ACC0U9D6_9AGAM</name>
<feature type="non-terminal residue" evidence="1">
    <location>
        <position position="159"/>
    </location>
</feature>
<protein>
    <submittedName>
        <fullName evidence="1">Uncharacterized protein</fullName>
    </submittedName>
</protein>
<dbReference type="EMBL" id="JAGFNK010000110">
    <property type="protein sequence ID" value="KAI9507841.1"/>
    <property type="molecule type" value="Genomic_DNA"/>
</dbReference>
<evidence type="ECO:0000313" key="2">
    <source>
        <dbReference type="Proteomes" id="UP001207468"/>
    </source>
</evidence>
<accession>A0ACC0U9D6</accession>
<reference evidence="1" key="1">
    <citation type="submission" date="2021-03" db="EMBL/GenBank/DDBJ databases">
        <title>Evolutionary priming and transition to the ectomycorrhizal habit in an iconic lineage of mushroom-forming fungi: is preadaptation a requirement?</title>
        <authorList>
            <consortium name="DOE Joint Genome Institute"/>
            <person name="Looney B.P."/>
            <person name="Miyauchi S."/>
            <person name="Morin E."/>
            <person name="Drula E."/>
            <person name="Courty P.E."/>
            <person name="Chicoki N."/>
            <person name="Fauchery L."/>
            <person name="Kohler A."/>
            <person name="Kuo A."/>
            <person name="LaButti K."/>
            <person name="Pangilinan J."/>
            <person name="Lipzen A."/>
            <person name="Riley R."/>
            <person name="Andreopoulos W."/>
            <person name="He G."/>
            <person name="Johnson J."/>
            <person name="Barry K.W."/>
            <person name="Grigoriev I.V."/>
            <person name="Nagy L."/>
            <person name="Hibbett D."/>
            <person name="Henrissat B."/>
            <person name="Matheny P.B."/>
            <person name="Labbe J."/>
            <person name="Martin A.F."/>
        </authorList>
    </citation>
    <scope>NUCLEOTIDE SEQUENCE</scope>
    <source>
        <strain evidence="1">BPL698</strain>
    </source>
</reference>